<evidence type="ECO:0000313" key="2">
    <source>
        <dbReference type="Proteomes" id="UP000286415"/>
    </source>
</evidence>
<dbReference type="AlphaFoldDB" id="A0A3R7GJS7"/>
<sequence length="106" mass="11561">MGSVLRLDNVVSRYLEYLTNGNMRQPGAAHSISFVSLPVTLSGINHSGLFLDGVWAQKSVTAVCISQKLCDLLPCSIDVFHLKEKAGTNAVEFSGNGYQDRYQVIV</sequence>
<reference evidence="1 2" key="2">
    <citation type="journal article" date="2021" name="Genomics">
        <title>High-quality reference genome for Clonorchis sinensis.</title>
        <authorList>
            <person name="Young N.D."/>
            <person name="Stroehlein A.J."/>
            <person name="Kinkar L."/>
            <person name="Wang T."/>
            <person name="Sohn W.M."/>
            <person name="Chang B.C.H."/>
            <person name="Kaur P."/>
            <person name="Weisz D."/>
            <person name="Dudchenko O."/>
            <person name="Aiden E.L."/>
            <person name="Korhonen P.K."/>
            <person name="Gasser R.B."/>
        </authorList>
    </citation>
    <scope>NUCLEOTIDE SEQUENCE [LARGE SCALE GENOMIC DNA]</scope>
    <source>
        <strain evidence="1">Cs-k2</strain>
    </source>
</reference>
<reference evidence="1 2" key="1">
    <citation type="journal article" date="2018" name="Biotechnol. Adv.">
        <title>Improved genomic resources and new bioinformatic workflow for the carcinogenic parasite Clonorchis sinensis: Biotechnological implications.</title>
        <authorList>
            <person name="Wang D."/>
            <person name="Korhonen P.K."/>
            <person name="Gasser R.B."/>
            <person name="Young N.D."/>
        </authorList>
    </citation>
    <scope>NUCLEOTIDE SEQUENCE [LARGE SCALE GENOMIC DNA]</scope>
    <source>
        <strain evidence="1">Cs-k2</strain>
    </source>
</reference>
<gene>
    <name evidence="1" type="ORF">CSKR_110142</name>
</gene>
<protein>
    <submittedName>
        <fullName evidence="1">Uncharacterized protein</fullName>
    </submittedName>
</protein>
<evidence type="ECO:0000313" key="1">
    <source>
        <dbReference type="EMBL" id="KAG5447299.1"/>
    </source>
</evidence>
<organism evidence="1 2">
    <name type="scientific">Clonorchis sinensis</name>
    <name type="common">Chinese liver fluke</name>
    <dbReference type="NCBI Taxonomy" id="79923"/>
    <lineage>
        <taxon>Eukaryota</taxon>
        <taxon>Metazoa</taxon>
        <taxon>Spiralia</taxon>
        <taxon>Lophotrochozoa</taxon>
        <taxon>Platyhelminthes</taxon>
        <taxon>Trematoda</taxon>
        <taxon>Digenea</taxon>
        <taxon>Opisthorchiida</taxon>
        <taxon>Opisthorchiata</taxon>
        <taxon>Opisthorchiidae</taxon>
        <taxon>Clonorchis</taxon>
    </lineage>
</organism>
<dbReference type="InParanoid" id="A0A3R7GJS7"/>
<dbReference type="Proteomes" id="UP000286415">
    <property type="component" value="Unassembled WGS sequence"/>
</dbReference>
<name>A0A3R7GJS7_CLOSI</name>
<comment type="caution">
    <text evidence="1">The sequence shown here is derived from an EMBL/GenBank/DDBJ whole genome shotgun (WGS) entry which is preliminary data.</text>
</comment>
<proteinExistence type="predicted"/>
<keyword evidence="2" id="KW-1185">Reference proteome</keyword>
<accession>A0A3R7GJS7</accession>
<dbReference type="EMBL" id="NIRI02000042">
    <property type="protein sequence ID" value="KAG5447299.1"/>
    <property type="molecule type" value="Genomic_DNA"/>
</dbReference>